<dbReference type="RefSeq" id="WP_074653161.1">
    <property type="nucleotide sequence ID" value="NZ_FNSD01000001.1"/>
</dbReference>
<feature type="chain" id="PRO_5010245553" description="Outer membrane lipoprotein-sorting protein" evidence="2">
    <location>
        <begin position="21"/>
        <end position="284"/>
    </location>
</feature>
<feature type="signal peptide" evidence="2">
    <location>
        <begin position="1"/>
        <end position="20"/>
    </location>
</feature>
<evidence type="ECO:0008006" key="5">
    <source>
        <dbReference type="Google" id="ProtNLM"/>
    </source>
</evidence>
<sequence>MRRVVFGLVLVMMAALPAMAQDGLGKLDPSQPDGKTPEQIVTEMGKHESAFAKARENYTFRQTVVMQTINDDNGKPDGEYRQITDVGFNRDGTRNETVVFAPQNTMERVIIDQYDFEDLRLRIPLVLTTEDLPNYDVKYLGKQRVDELDTYVFQATPLHADLKHRFFEGKVWVDQKDLEIVMINGKNTPDDLKNGHFSIPFTTYYEQVDTVNWFPTYTRADGTVHFAASSRNGPASDIHMRNTVKYTDYRRFRSTSRIFYNGQEIPNDTAPDAKKPDSTAPPQK</sequence>
<gene>
    <name evidence="3" type="ORF">SAMN05443244_1575</name>
</gene>
<evidence type="ECO:0000313" key="4">
    <source>
        <dbReference type="Proteomes" id="UP000182409"/>
    </source>
</evidence>
<protein>
    <recommendedName>
        <fullName evidence="5">Outer membrane lipoprotein-sorting protein</fullName>
    </recommendedName>
</protein>
<proteinExistence type="predicted"/>
<evidence type="ECO:0000256" key="1">
    <source>
        <dbReference type="SAM" id="MobiDB-lite"/>
    </source>
</evidence>
<dbReference type="Gene3D" id="2.50.20.10">
    <property type="entry name" value="Lipoprotein localisation LolA/LolB/LppX"/>
    <property type="match status" value="1"/>
</dbReference>
<keyword evidence="2" id="KW-0732">Signal</keyword>
<accession>A0A1H4LF08</accession>
<name>A0A1H4LF08_9BACT</name>
<dbReference type="EMBL" id="FNSD01000001">
    <property type="protein sequence ID" value="SEB69301.1"/>
    <property type="molecule type" value="Genomic_DNA"/>
</dbReference>
<dbReference type="Proteomes" id="UP000182409">
    <property type="component" value="Unassembled WGS sequence"/>
</dbReference>
<evidence type="ECO:0000313" key="3">
    <source>
        <dbReference type="EMBL" id="SEB69301.1"/>
    </source>
</evidence>
<reference evidence="3 4" key="1">
    <citation type="submission" date="2016-10" db="EMBL/GenBank/DDBJ databases">
        <authorList>
            <person name="de Groot N.N."/>
        </authorList>
    </citation>
    <scope>NUCLEOTIDE SEQUENCE [LARGE SCALE GENOMIC DNA]</scope>
    <source>
        <strain evidence="3 4">AB35.6</strain>
    </source>
</reference>
<organism evidence="3 4">
    <name type="scientific">Terriglobus roseus</name>
    <dbReference type="NCBI Taxonomy" id="392734"/>
    <lineage>
        <taxon>Bacteria</taxon>
        <taxon>Pseudomonadati</taxon>
        <taxon>Acidobacteriota</taxon>
        <taxon>Terriglobia</taxon>
        <taxon>Terriglobales</taxon>
        <taxon>Acidobacteriaceae</taxon>
        <taxon>Terriglobus</taxon>
    </lineage>
</organism>
<feature type="region of interest" description="Disordered" evidence="1">
    <location>
        <begin position="260"/>
        <end position="284"/>
    </location>
</feature>
<dbReference type="AlphaFoldDB" id="A0A1H4LF08"/>
<dbReference type="OrthoDB" id="109363at2"/>
<evidence type="ECO:0000256" key="2">
    <source>
        <dbReference type="SAM" id="SignalP"/>
    </source>
</evidence>